<evidence type="ECO:0000313" key="2">
    <source>
        <dbReference type="Proteomes" id="UP000077013"/>
    </source>
</evidence>
<evidence type="ECO:0008006" key="3">
    <source>
        <dbReference type="Google" id="ProtNLM"/>
    </source>
</evidence>
<proteinExistence type="predicted"/>
<organism evidence="1 2">
    <name type="scientific">Cochleicola gelatinilyticus</name>
    <dbReference type="NCBI Taxonomy" id="1763537"/>
    <lineage>
        <taxon>Bacteria</taxon>
        <taxon>Pseudomonadati</taxon>
        <taxon>Bacteroidota</taxon>
        <taxon>Flavobacteriia</taxon>
        <taxon>Flavobacteriales</taxon>
        <taxon>Flavobacteriaceae</taxon>
        <taxon>Cochleicola</taxon>
    </lineage>
</organism>
<name>A0A167G7M8_9FLAO</name>
<dbReference type="Proteomes" id="UP000077013">
    <property type="component" value="Unassembled WGS sequence"/>
</dbReference>
<dbReference type="EMBL" id="LRXL01000049">
    <property type="protein sequence ID" value="OAB77301.1"/>
    <property type="molecule type" value="Genomic_DNA"/>
</dbReference>
<protein>
    <recommendedName>
        <fullName evidence="3">Deacylase</fullName>
    </recommendedName>
</protein>
<accession>A0A167G7M8</accession>
<gene>
    <name evidence="1" type="ORF">ULVI_12420</name>
</gene>
<dbReference type="Gene3D" id="2.40.160.20">
    <property type="match status" value="1"/>
</dbReference>
<dbReference type="RefSeq" id="WP_068593120.1">
    <property type="nucleotide sequence ID" value="NZ_LRXL01000049.1"/>
</dbReference>
<dbReference type="STRING" id="1763537.ULVI_12420"/>
<comment type="caution">
    <text evidence="1">The sequence shown here is derived from an EMBL/GenBank/DDBJ whole genome shotgun (WGS) entry which is preliminary data.</text>
</comment>
<dbReference type="OrthoDB" id="627554at2"/>
<sequence>MKKKLPLLTLIIYTTLWGQNTQDTQSSSHFITPEILYGNLIPANTDFPETKPQKGFLLSFGKFQDTTEEWTYRLNKPRTGITLGVNDFGNTEKVGYVFSVLPFVEFNLFRKRKKDLHLQVGMGASYFNKRFDSVTNPFNQGVTTKITWSFRMFLYFDVLKKERIHWRLGGGYFHHSNGHTKLPNQGFNSFLLSASAQFRYAKKLPSSTTPFLSSEEPYVKSSNYFISLRTGVGQNVLSEELNDKREVYSIALSTGKVINSTYKIGFGLYYRFYEHYYDYIKANEGLIPEFYSEYVQHPFQYATNFGAFVSGELLLNHIGIEVNLGYNFHKPAYDFDWQLNEGFTYTEDYGNGPITFVELGDLESTKYKLKKRVSSRLGLKYYLFGTALKPLHNFYLGAHINGNLGQADFSELSLGYVHSFSFK</sequence>
<dbReference type="AlphaFoldDB" id="A0A167G7M8"/>
<keyword evidence="2" id="KW-1185">Reference proteome</keyword>
<reference evidence="1 2" key="1">
    <citation type="submission" date="2016-02" db="EMBL/GenBank/DDBJ databases">
        <title>Ulvibacter sp. LPB0005, isolated from Thais luteostoma.</title>
        <authorList>
            <person name="Shin S.-K."/>
            <person name="Yi H."/>
        </authorList>
    </citation>
    <scope>NUCLEOTIDE SEQUENCE [LARGE SCALE GENOMIC DNA]</scope>
    <source>
        <strain evidence="1 2">LPB0005</strain>
    </source>
</reference>
<dbReference type="InterPro" id="IPR018550">
    <property type="entry name" value="Lipid-A_deacylase-rel"/>
</dbReference>
<dbReference type="Pfam" id="PF09411">
    <property type="entry name" value="PagL"/>
    <property type="match status" value="1"/>
</dbReference>
<evidence type="ECO:0000313" key="1">
    <source>
        <dbReference type="EMBL" id="OAB77301.1"/>
    </source>
</evidence>